<reference evidence="5" key="2">
    <citation type="submission" date="2025-08" db="UniProtKB">
        <authorList>
            <consortium name="RefSeq"/>
        </authorList>
    </citation>
    <scope>IDENTIFICATION</scope>
    <source>
        <tissue evidence="5">Leaf</tissue>
    </source>
</reference>
<dbReference type="InterPro" id="IPR013783">
    <property type="entry name" value="Ig-like_fold"/>
</dbReference>
<keyword evidence="4" id="KW-1185">Reference proteome</keyword>
<organism evidence="4 5">
    <name type="scientific">Spinacia oleracea</name>
    <name type="common">Spinach</name>
    <dbReference type="NCBI Taxonomy" id="3562"/>
    <lineage>
        <taxon>Eukaryota</taxon>
        <taxon>Viridiplantae</taxon>
        <taxon>Streptophyta</taxon>
        <taxon>Embryophyta</taxon>
        <taxon>Tracheophyta</taxon>
        <taxon>Spermatophyta</taxon>
        <taxon>Magnoliopsida</taxon>
        <taxon>eudicotyledons</taxon>
        <taxon>Gunneridae</taxon>
        <taxon>Pentapetalae</taxon>
        <taxon>Caryophyllales</taxon>
        <taxon>Chenopodiaceae</taxon>
        <taxon>Chenopodioideae</taxon>
        <taxon>Anserineae</taxon>
        <taxon>Spinacia</taxon>
    </lineage>
</organism>
<dbReference type="InterPro" id="IPR014756">
    <property type="entry name" value="Ig_E-set"/>
</dbReference>
<reference evidence="4" key="1">
    <citation type="journal article" date="2021" name="Nat. Commun.">
        <title>Genomic analyses provide insights into spinach domestication and the genetic basis of agronomic traits.</title>
        <authorList>
            <person name="Cai X."/>
            <person name="Sun X."/>
            <person name="Xu C."/>
            <person name="Sun H."/>
            <person name="Wang X."/>
            <person name="Ge C."/>
            <person name="Zhang Z."/>
            <person name="Wang Q."/>
            <person name="Fei Z."/>
            <person name="Jiao C."/>
            <person name="Wang Q."/>
        </authorList>
    </citation>
    <scope>NUCLEOTIDE SEQUENCE [LARGE SCALE GENOMIC DNA]</scope>
    <source>
        <strain evidence="4">cv. Varoflay</strain>
    </source>
</reference>
<dbReference type="SUPFAM" id="SSF81296">
    <property type="entry name" value="E set domains"/>
    <property type="match status" value="1"/>
</dbReference>
<dbReference type="Pfam" id="PF16561">
    <property type="entry name" value="AMPK1_CBM"/>
    <property type="match status" value="1"/>
</dbReference>
<evidence type="ECO:0000256" key="1">
    <source>
        <dbReference type="SAM" id="Coils"/>
    </source>
</evidence>
<evidence type="ECO:0000313" key="4">
    <source>
        <dbReference type="Proteomes" id="UP000813463"/>
    </source>
</evidence>
<gene>
    <name evidence="5" type="primary">LOC110786942</name>
</gene>
<feature type="domain" description="AMP-activated protein kinase glycogen-binding" evidence="3">
    <location>
        <begin position="364"/>
        <end position="452"/>
    </location>
</feature>
<dbReference type="RefSeq" id="XP_021847217.2">
    <property type="nucleotide sequence ID" value="XM_021991525.2"/>
</dbReference>
<evidence type="ECO:0000313" key="5">
    <source>
        <dbReference type="RefSeq" id="XP_021847217.2"/>
    </source>
</evidence>
<dbReference type="CDD" id="cd02859">
    <property type="entry name" value="E_set_AMPKbeta_like_N"/>
    <property type="match status" value="1"/>
</dbReference>
<feature type="compositionally biased region" description="Polar residues" evidence="2">
    <location>
        <begin position="151"/>
        <end position="162"/>
    </location>
</feature>
<dbReference type="InterPro" id="IPR032640">
    <property type="entry name" value="AMPK1_CBM"/>
</dbReference>
<dbReference type="AlphaFoldDB" id="A0A9R0IDP1"/>
<dbReference type="KEGG" id="soe:110786942"/>
<dbReference type="PANTHER" id="PTHR47434:SF2">
    <property type="entry name" value="PROTEIN PTST HOMOLOG 3, CHLOROPLASTIC"/>
    <property type="match status" value="1"/>
</dbReference>
<dbReference type="PANTHER" id="PTHR47434">
    <property type="entry name" value="PROTEIN PTST HOMOLOG 3, CHLOROPLASTIC"/>
    <property type="match status" value="1"/>
</dbReference>
<dbReference type="Proteomes" id="UP000813463">
    <property type="component" value="Chromosome 5"/>
</dbReference>
<sequence>MAALSSFPPHFLSLSSHYYSQTSTSTSFSFFYHHHHSYFHSNRRFCNGQFSIACLASMPSTKKPRPSRKLMSDEELRNVLREFVASVGLPEGHVPSIKELSHHGRKELANIVRRRGHKLIKELLANSVNIATDGFDTFRNINGESDEHSDYGTTGQGEQLDSTVEEPTDFPMADDDFFTGTRLVAHYESSFIANDERAVSKEPPLSLQDKVENFMKYGQLDAVEVEREPVIHNEADTRHLTHERNINVGQNGTLLLPSLTCPPAMEDKFKRDFNSSAQGLQGTDFDNEAGIMDNEAEINHLKHMLRQKEVELSRLKEEIEREKQALSILQTKAEIEISKAQKLLSDKDAELDAAEESLSGLLEAKLQYSGEGELVEVAGSFNGWHQRVKMDPQPSAIVDPVGSRNSKLWSTTLWLYPGVYEIKFVVDGHWKIDPQRESTIKGGVENNILRVDR</sequence>
<dbReference type="GO" id="GO:0009507">
    <property type="term" value="C:chloroplast"/>
    <property type="evidence" value="ECO:0000318"/>
    <property type="project" value="GO_Central"/>
</dbReference>
<feature type="coiled-coil region" evidence="1">
    <location>
        <begin position="291"/>
        <end position="364"/>
    </location>
</feature>
<evidence type="ECO:0000259" key="3">
    <source>
        <dbReference type="Pfam" id="PF16561"/>
    </source>
</evidence>
<dbReference type="GeneID" id="110786942"/>
<protein>
    <submittedName>
        <fullName evidence="5">Protein PTST homolog 3, chloroplastic isoform X1</fullName>
    </submittedName>
</protein>
<feature type="region of interest" description="Disordered" evidence="2">
    <location>
        <begin position="141"/>
        <end position="162"/>
    </location>
</feature>
<evidence type="ECO:0000256" key="2">
    <source>
        <dbReference type="SAM" id="MobiDB-lite"/>
    </source>
</evidence>
<dbReference type="GO" id="GO:0019252">
    <property type="term" value="P:starch biosynthetic process"/>
    <property type="evidence" value="ECO:0000318"/>
    <property type="project" value="GO_Central"/>
</dbReference>
<name>A0A9R0IDP1_SPIOL</name>
<accession>A0A9R0IDP1</accession>
<dbReference type="Gene3D" id="2.60.40.10">
    <property type="entry name" value="Immunoglobulins"/>
    <property type="match status" value="1"/>
</dbReference>
<keyword evidence="1" id="KW-0175">Coiled coil</keyword>
<proteinExistence type="predicted"/>